<evidence type="ECO:0000313" key="1">
    <source>
        <dbReference type="EMBL" id="KUG05605.1"/>
    </source>
</evidence>
<protein>
    <submittedName>
        <fullName evidence="1">Uncharacterized protein</fullName>
    </submittedName>
</protein>
<dbReference type="EMBL" id="LNQE01001796">
    <property type="protein sequence ID" value="KUG05605.1"/>
    <property type="molecule type" value="Genomic_DNA"/>
</dbReference>
<comment type="caution">
    <text evidence="1">The sequence shown here is derived from an EMBL/GenBank/DDBJ whole genome shotgun (WGS) entry which is preliminary data.</text>
</comment>
<organism evidence="1">
    <name type="scientific">hydrocarbon metagenome</name>
    <dbReference type="NCBI Taxonomy" id="938273"/>
    <lineage>
        <taxon>unclassified sequences</taxon>
        <taxon>metagenomes</taxon>
        <taxon>ecological metagenomes</taxon>
    </lineage>
</organism>
<proteinExistence type="predicted"/>
<gene>
    <name evidence="1" type="ORF">ASZ90_016959</name>
</gene>
<dbReference type="AlphaFoldDB" id="A0A0W8EAM7"/>
<name>A0A0W8EAM7_9ZZZZ</name>
<reference evidence="1" key="1">
    <citation type="journal article" date="2015" name="Proc. Natl. Acad. Sci. U.S.A.">
        <title>Networks of energetic and metabolic interactions define dynamics in microbial communities.</title>
        <authorList>
            <person name="Embree M."/>
            <person name="Liu J.K."/>
            <person name="Al-Bassam M.M."/>
            <person name="Zengler K."/>
        </authorList>
    </citation>
    <scope>NUCLEOTIDE SEQUENCE</scope>
</reference>
<sequence length="69" mass="8044">MAEIVLNVPDELPLPSLIARLKDLIAEEHLKWMLFIKSVDVLALNETDMQAFEEMRDVAWMEKKKEFGL</sequence>
<accession>A0A0W8EAM7</accession>